<dbReference type="AlphaFoldDB" id="A0A9D4RPS4"/>
<dbReference type="Proteomes" id="UP000828390">
    <property type="component" value="Unassembled WGS sequence"/>
</dbReference>
<organism evidence="1 2">
    <name type="scientific">Dreissena polymorpha</name>
    <name type="common">Zebra mussel</name>
    <name type="synonym">Mytilus polymorpha</name>
    <dbReference type="NCBI Taxonomy" id="45954"/>
    <lineage>
        <taxon>Eukaryota</taxon>
        <taxon>Metazoa</taxon>
        <taxon>Spiralia</taxon>
        <taxon>Lophotrochozoa</taxon>
        <taxon>Mollusca</taxon>
        <taxon>Bivalvia</taxon>
        <taxon>Autobranchia</taxon>
        <taxon>Heteroconchia</taxon>
        <taxon>Euheterodonta</taxon>
        <taxon>Imparidentia</taxon>
        <taxon>Neoheterodontei</taxon>
        <taxon>Myida</taxon>
        <taxon>Dreissenoidea</taxon>
        <taxon>Dreissenidae</taxon>
        <taxon>Dreissena</taxon>
    </lineage>
</organism>
<accession>A0A9D4RPS4</accession>
<evidence type="ECO:0008006" key="3">
    <source>
        <dbReference type="Google" id="ProtNLM"/>
    </source>
</evidence>
<proteinExistence type="predicted"/>
<keyword evidence="2" id="KW-1185">Reference proteome</keyword>
<reference evidence="1" key="2">
    <citation type="submission" date="2020-11" db="EMBL/GenBank/DDBJ databases">
        <authorList>
            <person name="McCartney M.A."/>
            <person name="Auch B."/>
            <person name="Kono T."/>
            <person name="Mallez S."/>
            <person name="Becker A."/>
            <person name="Gohl D.M."/>
            <person name="Silverstein K.A.T."/>
            <person name="Koren S."/>
            <person name="Bechman K.B."/>
            <person name="Herman A."/>
            <person name="Abrahante J.E."/>
            <person name="Garbe J."/>
        </authorList>
    </citation>
    <scope>NUCLEOTIDE SEQUENCE</scope>
    <source>
        <strain evidence="1">Duluth1</strain>
        <tissue evidence="1">Whole animal</tissue>
    </source>
</reference>
<dbReference type="EMBL" id="JAIWYP010000001">
    <property type="protein sequence ID" value="KAH3876419.1"/>
    <property type="molecule type" value="Genomic_DNA"/>
</dbReference>
<evidence type="ECO:0000313" key="1">
    <source>
        <dbReference type="EMBL" id="KAH3876419.1"/>
    </source>
</evidence>
<sequence>MLGLDFFKQYQCHIDLASEQILINGDRCSIKSKGASGCAGSTPASYDFKIEHRPRRLHGNADDLNWRQFRQCGEYCPDTRDVKPTVDIIEQRKPHDADILLDIVSAQNAYADVSRLKQWILDNARPNNADVAKCSPFLKTLLNQWERLEVRDDLVVWKWDVFGTNIVYWQVIVPFKQRRVVLKYMHGIKAPGHLGIKKRLKRLDNDITGLDYDMM</sequence>
<comment type="caution">
    <text evidence="1">The sequence shown here is derived from an EMBL/GenBank/DDBJ whole genome shotgun (WGS) entry which is preliminary data.</text>
</comment>
<reference evidence="1" key="1">
    <citation type="journal article" date="2019" name="bioRxiv">
        <title>The Genome of the Zebra Mussel, Dreissena polymorpha: A Resource for Invasive Species Research.</title>
        <authorList>
            <person name="McCartney M.A."/>
            <person name="Auch B."/>
            <person name="Kono T."/>
            <person name="Mallez S."/>
            <person name="Zhang Y."/>
            <person name="Obille A."/>
            <person name="Becker A."/>
            <person name="Abrahante J.E."/>
            <person name="Garbe J."/>
            <person name="Badalamenti J.P."/>
            <person name="Herman A."/>
            <person name="Mangelson H."/>
            <person name="Liachko I."/>
            <person name="Sullivan S."/>
            <person name="Sone E.D."/>
            <person name="Koren S."/>
            <person name="Silverstein K.A.T."/>
            <person name="Beckman K.B."/>
            <person name="Gohl D.M."/>
        </authorList>
    </citation>
    <scope>NUCLEOTIDE SEQUENCE</scope>
    <source>
        <strain evidence="1">Duluth1</strain>
        <tissue evidence="1">Whole animal</tissue>
    </source>
</reference>
<protein>
    <recommendedName>
        <fullName evidence="3">Integrase zinc-binding domain-containing protein</fullName>
    </recommendedName>
</protein>
<gene>
    <name evidence="1" type="ORF">DPMN_000259</name>
</gene>
<evidence type="ECO:0000313" key="2">
    <source>
        <dbReference type="Proteomes" id="UP000828390"/>
    </source>
</evidence>
<name>A0A9D4RPS4_DREPO</name>